<protein>
    <recommendedName>
        <fullName evidence="3">Heterokaryon incompatibility domain-containing protein</fullName>
    </recommendedName>
</protein>
<sequence length="280" mass="31361">MADVDRRRSSSGGRLSGCESRSYLEERLDGCDADRRLSHSRSLTCWWTILSDDEGGVAWWDCDEECGGREGRRVKQQPAHITTCSVWGIFANRRCERARSAAGIFFLMMAVCSPTASYSSQWADQSVGCSPASHTWLSTGPSTTSTMEPQQPRLLRQTDRPVAAEKLTRLQPLKDPTKQFRLLRFASDSSLATIRCDIVVRSVADSVGSYSAISYTWGDPKRDSSIIIKEHGQQSREVLVGRNLGLALRDLHTEEPFERSQTEILESLRKAKDLKTTLKL</sequence>
<dbReference type="AlphaFoldDB" id="A0A6A5ZDH3"/>
<proteinExistence type="predicted"/>
<organism evidence="1 2">
    <name type="scientific">Lophiotrema nucula</name>
    <dbReference type="NCBI Taxonomy" id="690887"/>
    <lineage>
        <taxon>Eukaryota</taxon>
        <taxon>Fungi</taxon>
        <taxon>Dikarya</taxon>
        <taxon>Ascomycota</taxon>
        <taxon>Pezizomycotina</taxon>
        <taxon>Dothideomycetes</taxon>
        <taxon>Pleosporomycetidae</taxon>
        <taxon>Pleosporales</taxon>
        <taxon>Lophiotremataceae</taxon>
        <taxon>Lophiotrema</taxon>
    </lineage>
</organism>
<keyword evidence="2" id="KW-1185">Reference proteome</keyword>
<name>A0A6A5ZDH3_9PLEO</name>
<dbReference type="EMBL" id="ML977320">
    <property type="protein sequence ID" value="KAF2116963.1"/>
    <property type="molecule type" value="Genomic_DNA"/>
</dbReference>
<evidence type="ECO:0000313" key="1">
    <source>
        <dbReference type="EMBL" id="KAF2116963.1"/>
    </source>
</evidence>
<evidence type="ECO:0000313" key="2">
    <source>
        <dbReference type="Proteomes" id="UP000799770"/>
    </source>
</evidence>
<reference evidence="1" key="1">
    <citation type="journal article" date="2020" name="Stud. Mycol.">
        <title>101 Dothideomycetes genomes: a test case for predicting lifestyles and emergence of pathogens.</title>
        <authorList>
            <person name="Haridas S."/>
            <person name="Albert R."/>
            <person name="Binder M."/>
            <person name="Bloem J."/>
            <person name="Labutti K."/>
            <person name="Salamov A."/>
            <person name="Andreopoulos B."/>
            <person name="Baker S."/>
            <person name="Barry K."/>
            <person name="Bills G."/>
            <person name="Bluhm B."/>
            <person name="Cannon C."/>
            <person name="Castanera R."/>
            <person name="Culley D."/>
            <person name="Daum C."/>
            <person name="Ezra D."/>
            <person name="Gonzalez J."/>
            <person name="Henrissat B."/>
            <person name="Kuo A."/>
            <person name="Liang C."/>
            <person name="Lipzen A."/>
            <person name="Lutzoni F."/>
            <person name="Magnuson J."/>
            <person name="Mondo S."/>
            <person name="Nolan M."/>
            <person name="Ohm R."/>
            <person name="Pangilinan J."/>
            <person name="Park H.-J."/>
            <person name="Ramirez L."/>
            <person name="Alfaro M."/>
            <person name="Sun H."/>
            <person name="Tritt A."/>
            <person name="Yoshinaga Y."/>
            <person name="Zwiers L.-H."/>
            <person name="Turgeon B."/>
            <person name="Goodwin S."/>
            <person name="Spatafora J."/>
            <person name="Crous P."/>
            <person name="Grigoriev I."/>
        </authorList>
    </citation>
    <scope>NUCLEOTIDE SEQUENCE</scope>
    <source>
        <strain evidence="1">CBS 627.86</strain>
    </source>
</reference>
<dbReference type="Proteomes" id="UP000799770">
    <property type="component" value="Unassembled WGS sequence"/>
</dbReference>
<evidence type="ECO:0008006" key="3">
    <source>
        <dbReference type="Google" id="ProtNLM"/>
    </source>
</evidence>
<accession>A0A6A5ZDH3</accession>
<gene>
    <name evidence="1" type="ORF">BDV96DRAFT_598791</name>
</gene>